<comment type="caution">
    <text evidence="1">The sequence shown here is derived from an EMBL/GenBank/DDBJ whole genome shotgun (WGS) entry which is preliminary data.</text>
</comment>
<name>A0ACB7SI44_HYAAI</name>
<protein>
    <submittedName>
        <fullName evidence="1">Uncharacterized protein</fullName>
    </submittedName>
</protein>
<accession>A0ACB7SI44</accession>
<dbReference type="Proteomes" id="UP000821845">
    <property type="component" value="Chromosome 4"/>
</dbReference>
<evidence type="ECO:0000313" key="2">
    <source>
        <dbReference type="Proteomes" id="UP000821845"/>
    </source>
</evidence>
<gene>
    <name evidence="1" type="ORF">HPB50_004857</name>
</gene>
<reference evidence="1" key="1">
    <citation type="submission" date="2020-05" db="EMBL/GenBank/DDBJ databases">
        <title>Large-scale comparative analyses of tick genomes elucidate their genetic diversity and vector capacities.</title>
        <authorList>
            <person name="Jia N."/>
            <person name="Wang J."/>
            <person name="Shi W."/>
            <person name="Du L."/>
            <person name="Sun Y."/>
            <person name="Zhan W."/>
            <person name="Jiang J."/>
            <person name="Wang Q."/>
            <person name="Zhang B."/>
            <person name="Ji P."/>
            <person name="Sakyi L.B."/>
            <person name="Cui X."/>
            <person name="Yuan T."/>
            <person name="Jiang B."/>
            <person name="Yang W."/>
            <person name="Lam T.T.-Y."/>
            <person name="Chang Q."/>
            <person name="Ding S."/>
            <person name="Wang X."/>
            <person name="Zhu J."/>
            <person name="Ruan X."/>
            <person name="Zhao L."/>
            <person name="Wei J."/>
            <person name="Que T."/>
            <person name="Du C."/>
            <person name="Cheng J."/>
            <person name="Dai P."/>
            <person name="Han X."/>
            <person name="Huang E."/>
            <person name="Gao Y."/>
            <person name="Liu J."/>
            <person name="Shao H."/>
            <person name="Ye R."/>
            <person name="Li L."/>
            <person name="Wei W."/>
            <person name="Wang X."/>
            <person name="Wang C."/>
            <person name="Yang T."/>
            <person name="Huo Q."/>
            <person name="Li W."/>
            <person name="Guo W."/>
            <person name="Chen H."/>
            <person name="Zhou L."/>
            <person name="Ni X."/>
            <person name="Tian J."/>
            <person name="Zhou Y."/>
            <person name="Sheng Y."/>
            <person name="Liu T."/>
            <person name="Pan Y."/>
            <person name="Xia L."/>
            <person name="Li J."/>
            <person name="Zhao F."/>
            <person name="Cao W."/>
        </authorList>
    </citation>
    <scope>NUCLEOTIDE SEQUENCE</scope>
    <source>
        <strain evidence="1">Hyas-2018</strain>
    </source>
</reference>
<keyword evidence="2" id="KW-1185">Reference proteome</keyword>
<organism evidence="1 2">
    <name type="scientific">Hyalomma asiaticum</name>
    <name type="common">Tick</name>
    <dbReference type="NCBI Taxonomy" id="266040"/>
    <lineage>
        <taxon>Eukaryota</taxon>
        <taxon>Metazoa</taxon>
        <taxon>Ecdysozoa</taxon>
        <taxon>Arthropoda</taxon>
        <taxon>Chelicerata</taxon>
        <taxon>Arachnida</taxon>
        <taxon>Acari</taxon>
        <taxon>Parasitiformes</taxon>
        <taxon>Ixodida</taxon>
        <taxon>Ixodoidea</taxon>
        <taxon>Ixodidae</taxon>
        <taxon>Hyalomminae</taxon>
        <taxon>Hyalomma</taxon>
    </lineage>
</organism>
<evidence type="ECO:0000313" key="1">
    <source>
        <dbReference type="EMBL" id="KAH6932334.1"/>
    </source>
</evidence>
<sequence length="128" mass="13841">MDDSPDHQRYPGPPAVPHGFVDIIGNDVVFPTSCGGLYHVERPTTSWFQRLKSSAALRAVACFWGTVLVASALVVAGLITIGLANTMRIALRFQRHGMLMILASALVVMASALFGICYVVKYNFCPSV</sequence>
<dbReference type="EMBL" id="CM023484">
    <property type="protein sequence ID" value="KAH6932334.1"/>
    <property type="molecule type" value="Genomic_DNA"/>
</dbReference>
<proteinExistence type="predicted"/>